<dbReference type="EMBL" id="BSYO01000028">
    <property type="protein sequence ID" value="GMH24593.1"/>
    <property type="molecule type" value="Genomic_DNA"/>
</dbReference>
<dbReference type="AlphaFoldDB" id="A0AAD3T844"/>
<evidence type="ECO:0000256" key="1">
    <source>
        <dbReference type="SAM" id="MobiDB-lite"/>
    </source>
</evidence>
<organism evidence="2 3">
    <name type="scientific">Nepenthes gracilis</name>
    <name type="common">Slender pitcher plant</name>
    <dbReference type="NCBI Taxonomy" id="150966"/>
    <lineage>
        <taxon>Eukaryota</taxon>
        <taxon>Viridiplantae</taxon>
        <taxon>Streptophyta</taxon>
        <taxon>Embryophyta</taxon>
        <taxon>Tracheophyta</taxon>
        <taxon>Spermatophyta</taxon>
        <taxon>Magnoliopsida</taxon>
        <taxon>eudicotyledons</taxon>
        <taxon>Gunneridae</taxon>
        <taxon>Pentapetalae</taxon>
        <taxon>Caryophyllales</taxon>
        <taxon>Nepenthaceae</taxon>
        <taxon>Nepenthes</taxon>
    </lineage>
</organism>
<sequence>MAKEKTCKANFQRGNPDGETKGGKEEEDAEAFEASLPVNVLTRQKAAKAHGNLSARLPIKALAGKGGNIASQHIDRTRQKMRVRTADDQGAKWVHSSVGV</sequence>
<proteinExistence type="predicted"/>
<feature type="region of interest" description="Disordered" evidence="1">
    <location>
        <begin position="1"/>
        <end position="30"/>
    </location>
</feature>
<keyword evidence="3" id="KW-1185">Reference proteome</keyword>
<protein>
    <submittedName>
        <fullName evidence="2">Uncharacterized protein</fullName>
    </submittedName>
</protein>
<dbReference type="Proteomes" id="UP001279734">
    <property type="component" value="Unassembled WGS sequence"/>
</dbReference>
<name>A0AAD3T844_NEPGR</name>
<evidence type="ECO:0000313" key="3">
    <source>
        <dbReference type="Proteomes" id="UP001279734"/>
    </source>
</evidence>
<accession>A0AAD3T844</accession>
<gene>
    <name evidence="2" type="ORF">Nepgr_026436</name>
</gene>
<evidence type="ECO:0000313" key="2">
    <source>
        <dbReference type="EMBL" id="GMH24593.1"/>
    </source>
</evidence>
<comment type="caution">
    <text evidence="2">The sequence shown here is derived from an EMBL/GenBank/DDBJ whole genome shotgun (WGS) entry which is preliminary data.</text>
</comment>
<reference evidence="2" key="1">
    <citation type="submission" date="2023-05" db="EMBL/GenBank/DDBJ databases">
        <title>Nepenthes gracilis genome sequencing.</title>
        <authorList>
            <person name="Fukushima K."/>
        </authorList>
    </citation>
    <scope>NUCLEOTIDE SEQUENCE</scope>
    <source>
        <strain evidence="2">SING2019-196</strain>
    </source>
</reference>